<evidence type="ECO:0000256" key="2">
    <source>
        <dbReference type="ARBA" id="ARBA00022448"/>
    </source>
</evidence>
<keyword evidence="9" id="KW-0614">Plasmid</keyword>
<feature type="transmembrane region" description="Helical" evidence="7">
    <location>
        <begin position="226"/>
        <end position="248"/>
    </location>
</feature>
<geneLocation type="plasmid" evidence="9 10">
    <name>p1</name>
</geneLocation>
<dbReference type="InterPro" id="IPR036259">
    <property type="entry name" value="MFS_trans_sf"/>
</dbReference>
<feature type="transmembrane region" description="Helical" evidence="7">
    <location>
        <begin position="373"/>
        <end position="397"/>
    </location>
</feature>
<evidence type="ECO:0000259" key="8">
    <source>
        <dbReference type="PROSITE" id="PS50850"/>
    </source>
</evidence>
<dbReference type="PANTHER" id="PTHR23513">
    <property type="entry name" value="INTEGRAL MEMBRANE EFFLUX PROTEIN-RELATED"/>
    <property type="match status" value="1"/>
</dbReference>
<dbReference type="GeneID" id="88813384"/>
<feature type="transmembrane region" description="Helical" evidence="7">
    <location>
        <begin position="72"/>
        <end position="91"/>
    </location>
</feature>
<dbReference type="Pfam" id="PF07690">
    <property type="entry name" value="MFS_1"/>
    <property type="match status" value="1"/>
</dbReference>
<evidence type="ECO:0000313" key="9">
    <source>
        <dbReference type="EMBL" id="QWB31813.1"/>
    </source>
</evidence>
<dbReference type="Proteomes" id="UP000679498">
    <property type="component" value="Plasmid p1"/>
</dbReference>
<evidence type="ECO:0000256" key="4">
    <source>
        <dbReference type="ARBA" id="ARBA00022692"/>
    </source>
</evidence>
<feature type="transmembrane region" description="Helical" evidence="7">
    <location>
        <begin position="97"/>
        <end position="115"/>
    </location>
</feature>
<keyword evidence="3" id="KW-1003">Cell membrane</keyword>
<dbReference type="SUPFAM" id="SSF103473">
    <property type="entry name" value="MFS general substrate transporter"/>
    <property type="match status" value="1"/>
</dbReference>
<feature type="transmembrane region" description="Helical" evidence="7">
    <location>
        <begin position="317"/>
        <end position="336"/>
    </location>
</feature>
<feature type="transmembrane region" description="Helical" evidence="7">
    <location>
        <begin position="291"/>
        <end position="311"/>
    </location>
</feature>
<feature type="domain" description="Major facilitator superfamily (MFS) profile" evidence="8">
    <location>
        <begin position="1"/>
        <end position="188"/>
    </location>
</feature>
<evidence type="ECO:0000256" key="6">
    <source>
        <dbReference type="ARBA" id="ARBA00023136"/>
    </source>
</evidence>
<evidence type="ECO:0000313" key="10">
    <source>
        <dbReference type="Proteomes" id="UP000679498"/>
    </source>
</evidence>
<evidence type="ECO:0000256" key="5">
    <source>
        <dbReference type="ARBA" id="ARBA00022989"/>
    </source>
</evidence>
<dbReference type="InterPro" id="IPR020846">
    <property type="entry name" value="MFS_dom"/>
</dbReference>
<keyword evidence="6 7" id="KW-0472">Membrane</keyword>
<feature type="transmembrane region" description="Helical" evidence="7">
    <location>
        <begin position="348"/>
        <end position="367"/>
    </location>
</feature>
<keyword evidence="4 7" id="KW-0812">Transmembrane</keyword>
<comment type="subcellular location">
    <subcellularLocation>
        <location evidence="1">Cell membrane</location>
        <topology evidence="1">Multi-pass membrane protein</topology>
    </subcellularLocation>
</comment>
<accession>A0ABX8GEK8</accession>
<dbReference type="CDD" id="cd06173">
    <property type="entry name" value="MFS_MefA_like"/>
    <property type="match status" value="1"/>
</dbReference>
<proteinExistence type="predicted"/>
<dbReference type="RefSeq" id="WP_214813918.1">
    <property type="nucleotide sequence ID" value="NZ_CP075898.1"/>
</dbReference>
<dbReference type="PANTHER" id="PTHR23513:SF11">
    <property type="entry name" value="STAPHYLOFERRIN A TRANSPORTER"/>
    <property type="match status" value="1"/>
</dbReference>
<evidence type="ECO:0000256" key="3">
    <source>
        <dbReference type="ARBA" id="ARBA00022475"/>
    </source>
</evidence>
<gene>
    <name evidence="9" type="ORF">KKI46_16910</name>
</gene>
<dbReference type="EMBL" id="CP075898">
    <property type="protein sequence ID" value="QWB31813.1"/>
    <property type="molecule type" value="Genomic_DNA"/>
</dbReference>
<evidence type="ECO:0000256" key="1">
    <source>
        <dbReference type="ARBA" id="ARBA00004651"/>
    </source>
</evidence>
<keyword evidence="2" id="KW-0813">Transport</keyword>
<sequence>MKTNRNKWLMATASSSTHLGDVIFEYAIKWWIASISTSATFLAVVLSIETLVSSLFNMIGGVFADRYDRRKLLIGTDIISGIGALALYFFAGGSSGLVLLLIVNTMLAVTYSIYAPTSKAIVVQLFEKKEIPSANALFNGLGEVVKIAGPALGVLLIGVGGIQLAFLINAISFFLSAALQSFFAIEGSPIEENEGADQKATFDGAIKEFKQELVEGWKYVRREKRIFAILLLASGANFFIAGYLLLLPFVAKQYVFLENLYGWLLTAQAIGGILGAILCQRLKIGLSAHSIGNYLLIPAIGILLTFLIVTLHLNPLIMLMGTACYGIGLALFNIQFVSYIQQHTAPEYIGRVFSIIFTIAILFIPVGNFVFDALYALIGDSIFLIISLGITGTVLAYRHLTMKEELIEEEQLEIGH</sequence>
<evidence type="ECO:0000256" key="7">
    <source>
        <dbReference type="SAM" id="Phobius"/>
    </source>
</evidence>
<feature type="transmembrane region" description="Helical" evidence="7">
    <location>
        <begin position="164"/>
        <end position="185"/>
    </location>
</feature>
<keyword evidence="5 7" id="KW-1133">Transmembrane helix</keyword>
<name>A0ABX8GEK8_EXIAC</name>
<dbReference type="Gene3D" id="1.20.1250.20">
    <property type="entry name" value="MFS general substrate transporter like domains"/>
    <property type="match status" value="1"/>
</dbReference>
<dbReference type="PROSITE" id="PS50850">
    <property type="entry name" value="MFS"/>
    <property type="match status" value="1"/>
</dbReference>
<feature type="transmembrane region" description="Helical" evidence="7">
    <location>
        <begin position="30"/>
        <end position="52"/>
    </location>
</feature>
<dbReference type="InterPro" id="IPR011701">
    <property type="entry name" value="MFS"/>
</dbReference>
<organism evidence="9 10">
    <name type="scientific">Exiguobacterium acetylicum</name>
    <name type="common">Brevibacterium acetylicum</name>
    <dbReference type="NCBI Taxonomy" id="41170"/>
    <lineage>
        <taxon>Bacteria</taxon>
        <taxon>Bacillati</taxon>
        <taxon>Bacillota</taxon>
        <taxon>Bacilli</taxon>
        <taxon>Bacillales</taxon>
        <taxon>Bacillales Family XII. Incertae Sedis</taxon>
        <taxon>Exiguobacterium</taxon>
    </lineage>
</organism>
<keyword evidence="10" id="KW-1185">Reference proteome</keyword>
<protein>
    <submittedName>
        <fullName evidence="9">MFS transporter</fullName>
    </submittedName>
</protein>
<feature type="transmembrane region" description="Helical" evidence="7">
    <location>
        <begin position="260"/>
        <end position="279"/>
    </location>
</feature>
<reference evidence="9 10" key="1">
    <citation type="submission" date="2021-05" db="EMBL/GenBank/DDBJ databases">
        <title>Biocontrol using Exiguobacterium acetylicum SI17 against litchi downy blight caused by Peronophythora litchii.</title>
        <authorList>
            <person name="Zheng L."/>
        </authorList>
    </citation>
    <scope>NUCLEOTIDE SEQUENCE [LARGE SCALE GENOMIC DNA]</scope>
    <source>
        <strain evidence="9 10">SI17</strain>
        <plasmid evidence="9 10">p1</plasmid>
    </source>
</reference>